<accession>A0ABU1B5L7</accession>
<evidence type="ECO:0008006" key="4">
    <source>
        <dbReference type="Google" id="ProtNLM"/>
    </source>
</evidence>
<evidence type="ECO:0000256" key="1">
    <source>
        <dbReference type="SAM" id="SignalP"/>
    </source>
</evidence>
<gene>
    <name evidence="2" type="ORF">RFF62_10180</name>
</gene>
<organism evidence="2 3">
    <name type="scientific">Streptococcus ruminantium</name>
    <dbReference type="NCBI Taxonomy" id="1917441"/>
    <lineage>
        <taxon>Bacteria</taxon>
        <taxon>Bacillati</taxon>
        <taxon>Bacillota</taxon>
        <taxon>Bacilli</taxon>
        <taxon>Lactobacillales</taxon>
        <taxon>Streptococcaceae</taxon>
        <taxon>Streptococcus</taxon>
    </lineage>
</organism>
<proteinExistence type="predicted"/>
<dbReference type="EMBL" id="JAVIBX010000068">
    <property type="protein sequence ID" value="MDQ8834128.1"/>
    <property type="molecule type" value="Genomic_DNA"/>
</dbReference>
<name>A0ABU1B5L7_9STRE</name>
<protein>
    <recommendedName>
        <fullName evidence="4">Lipoprotein</fullName>
    </recommendedName>
</protein>
<dbReference type="RefSeq" id="WP_308937868.1">
    <property type="nucleotide sequence ID" value="NZ_JAVIBQ010000036.1"/>
</dbReference>
<dbReference type="PROSITE" id="PS51257">
    <property type="entry name" value="PROKAR_LIPOPROTEIN"/>
    <property type="match status" value="1"/>
</dbReference>
<feature type="chain" id="PRO_5047375187" description="Lipoprotein" evidence="1">
    <location>
        <begin position="21"/>
        <end position="244"/>
    </location>
</feature>
<sequence>MKKKIFALLLLILPFVFLTACSNQSKLDGEYYWVRDVDEILVVKIDGEKATVYSEGVHSATVDKKMETFEVSGFMNPTVKYSYKDGILKANLTGIDGEFYKKDSKAYDEAIKIRDNKLKEQELKENENKKQAESFSKSDELYEIVGYIDTASVTDGSLQKTTKRSGEYIASYVGFDGVQYEIVNEYKVKSPLDNKDYSKYYGCYISLKDGGVDLSTLSDNSVSELITDSVYFENMVRVEDKLKD</sequence>
<dbReference type="Proteomes" id="UP001228446">
    <property type="component" value="Unassembled WGS sequence"/>
</dbReference>
<reference evidence="2 3" key="1">
    <citation type="submission" date="2023-08" db="EMBL/GenBank/DDBJ databases">
        <title>Streptococcus ruminantium-associated sheep mastitis outbreak detected in Italy is distinct from bovine isolates.</title>
        <authorList>
            <person name="Rosa M.N."/>
            <person name="Vezina B."/>
            <person name="Tola S."/>
        </authorList>
    </citation>
    <scope>NUCLEOTIDE SEQUENCE [LARGE SCALE GENOMIC DNA]</scope>
    <source>
        <strain evidence="2 3">OM6730</strain>
    </source>
</reference>
<feature type="signal peptide" evidence="1">
    <location>
        <begin position="1"/>
        <end position="20"/>
    </location>
</feature>
<keyword evidence="1" id="KW-0732">Signal</keyword>
<evidence type="ECO:0000313" key="2">
    <source>
        <dbReference type="EMBL" id="MDQ8834128.1"/>
    </source>
</evidence>
<evidence type="ECO:0000313" key="3">
    <source>
        <dbReference type="Proteomes" id="UP001228446"/>
    </source>
</evidence>
<keyword evidence="3" id="KW-1185">Reference proteome</keyword>
<comment type="caution">
    <text evidence="2">The sequence shown here is derived from an EMBL/GenBank/DDBJ whole genome shotgun (WGS) entry which is preliminary data.</text>
</comment>